<organism evidence="1 2">
    <name type="scientific">Durusdinium trenchii</name>
    <dbReference type="NCBI Taxonomy" id="1381693"/>
    <lineage>
        <taxon>Eukaryota</taxon>
        <taxon>Sar</taxon>
        <taxon>Alveolata</taxon>
        <taxon>Dinophyceae</taxon>
        <taxon>Suessiales</taxon>
        <taxon>Symbiodiniaceae</taxon>
        <taxon>Durusdinium</taxon>
    </lineage>
</organism>
<proteinExistence type="predicted"/>
<gene>
    <name evidence="1" type="ORF">SCF082_LOCUS16012</name>
</gene>
<dbReference type="Proteomes" id="UP001642464">
    <property type="component" value="Unassembled WGS sequence"/>
</dbReference>
<evidence type="ECO:0008006" key="3">
    <source>
        <dbReference type="Google" id="ProtNLM"/>
    </source>
</evidence>
<sequence length="177" mass="19484">MAERWQTFSLPGAIRRAKTAMTGPSKMPSDPLEEQRAELLEMDRLISSLSACVAALEPQSALTILDRFTMPSATSCEAKTVACLLGPHVHSACVALAEQDHYEKKVERLKEQIAKGGSSCLRRFWLEGETGRSAVRRLRSVAVDCSVQPGRQVSEALENRWQEIGEADDQAQTGVEK</sequence>
<evidence type="ECO:0000313" key="2">
    <source>
        <dbReference type="Proteomes" id="UP001642464"/>
    </source>
</evidence>
<dbReference type="EMBL" id="CAXAMM010010291">
    <property type="protein sequence ID" value="CAK9022983.1"/>
    <property type="molecule type" value="Genomic_DNA"/>
</dbReference>
<name>A0ABP0K9M6_9DINO</name>
<accession>A0ABP0K9M6</accession>
<keyword evidence="2" id="KW-1185">Reference proteome</keyword>
<evidence type="ECO:0000313" key="1">
    <source>
        <dbReference type="EMBL" id="CAK9022983.1"/>
    </source>
</evidence>
<comment type="caution">
    <text evidence="1">The sequence shown here is derived from an EMBL/GenBank/DDBJ whole genome shotgun (WGS) entry which is preliminary data.</text>
</comment>
<protein>
    <recommendedName>
        <fullName evidence="3">Mediator of RNA polymerase II transcription subunit 11</fullName>
    </recommendedName>
</protein>
<reference evidence="1 2" key="1">
    <citation type="submission" date="2024-02" db="EMBL/GenBank/DDBJ databases">
        <authorList>
            <person name="Chen Y."/>
            <person name="Shah S."/>
            <person name="Dougan E. K."/>
            <person name="Thang M."/>
            <person name="Chan C."/>
        </authorList>
    </citation>
    <scope>NUCLEOTIDE SEQUENCE [LARGE SCALE GENOMIC DNA]</scope>
</reference>